<keyword evidence="1" id="KW-0812">Transmembrane</keyword>
<dbReference type="KEGG" id="abe:ARB_07919"/>
<evidence type="ECO:0000313" key="3">
    <source>
        <dbReference type="Proteomes" id="UP000008866"/>
    </source>
</evidence>
<dbReference type="Proteomes" id="UP000008866">
    <property type="component" value="Unassembled WGS sequence"/>
</dbReference>
<dbReference type="AlphaFoldDB" id="D4AUK2"/>
<dbReference type="STRING" id="663331.D4AUK2"/>
<name>D4AUK2_ARTBC</name>
<comment type="caution">
    <text evidence="2">The sequence shown here is derived from an EMBL/GenBank/DDBJ whole genome shotgun (WGS) entry which is preliminary data.</text>
</comment>
<protein>
    <submittedName>
        <fullName evidence="2">Uncharacterized protein</fullName>
    </submittedName>
</protein>
<evidence type="ECO:0000313" key="2">
    <source>
        <dbReference type="EMBL" id="EFE33167.1"/>
    </source>
</evidence>
<evidence type="ECO:0000256" key="1">
    <source>
        <dbReference type="SAM" id="Phobius"/>
    </source>
</evidence>
<dbReference type="GeneID" id="9521225"/>
<keyword evidence="3" id="KW-1185">Reference proteome</keyword>
<dbReference type="HOGENOM" id="CLU_1874939_0_0_1"/>
<feature type="transmembrane region" description="Helical" evidence="1">
    <location>
        <begin position="102"/>
        <end position="122"/>
    </location>
</feature>
<gene>
    <name evidence="2" type="ORF">ARB_07919</name>
</gene>
<accession>D4AUK2</accession>
<keyword evidence="1" id="KW-0472">Membrane</keyword>
<keyword evidence="1" id="KW-1133">Transmembrane helix</keyword>
<reference evidence="3" key="1">
    <citation type="journal article" date="2011" name="Genome Biol.">
        <title>Comparative and functional genomics provide insights into the pathogenicity of dermatophytic fungi.</title>
        <authorList>
            <person name="Burmester A."/>
            <person name="Shelest E."/>
            <person name="Gloeckner G."/>
            <person name="Heddergott C."/>
            <person name="Schindler S."/>
            <person name="Staib P."/>
            <person name="Heidel A."/>
            <person name="Felder M."/>
            <person name="Petzold A."/>
            <person name="Szafranski K."/>
            <person name="Feuermann M."/>
            <person name="Pedruzzi I."/>
            <person name="Priebe S."/>
            <person name="Groth M."/>
            <person name="Winkler R."/>
            <person name="Li W."/>
            <person name="Kniemeyer O."/>
            <person name="Schroeckh V."/>
            <person name="Hertweck C."/>
            <person name="Hube B."/>
            <person name="White T.C."/>
            <person name="Platzer M."/>
            <person name="Guthke R."/>
            <person name="Heitman J."/>
            <person name="Woestemeyer J."/>
            <person name="Zipfel P.F."/>
            <person name="Monod M."/>
            <person name="Brakhage A.A."/>
        </authorList>
    </citation>
    <scope>NUCLEOTIDE SEQUENCE [LARGE SCALE GENOMIC DNA]</scope>
    <source>
        <strain evidence="3">ATCC MYA-4681 / CBS 112371</strain>
    </source>
</reference>
<proteinExistence type="predicted"/>
<dbReference type="EMBL" id="ABSU01000011">
    <property type="protein sequence ID" value="EFE33167.1"/>
    <property type="molecule type" value="Genomic_DNA"/>
</dbReference>
<dbReference type="RefSeq" id="XP_003013807.1">
    <property type="nucleotide sequence ID" value="XM_003013761.1"/>
</dbReference>
<dbReference type="OMA" id="SDNDIME"/>
<sequence>MEQSSPLAAMHPPSVHFGHCFRAEPAGSFTQFPAPVPSFGPDSFNFRDLSMKRARADYFTAVKPASRPSPTVSLAADLSQNFHIDQRCVFIYPGQTNSLSSFPCLLVLVLSLLCLLVLSNFFQSAVGYASQVAVFS</sequence>
<organism evidence="2 3">
    <name type="scientific">Arthroderma benhamiae (strain ATCC MYA-4681 / CBS 112371)</name>
    <name type="common">Trichophyton mentagrophytes</name>
    <dbReference type="NCBI Taxonomy" id="663331"/>
    <lineage>
        <taxon>Eukaryota</taxon>
        <taxon>Fungi</taxon>
        <taxon>Dikarya</taxon>
        <taxon>Ascomycota</taxon>
        <taxon>Pezizomycotina</taxon>
        <taxon>Eurotiomycetes</taxon>
        <taxon>Eurotiomycetidae</taxon>
        <taxon>Onygenales</taxon>
        <taxon>Arthrodermataceae</taxon>
        <taxon>Trichophyton</taxon>
    </lineage>
</organism>